<gene>
    <name evidence="1" type="ORF">G6O67_008161</name>
</gene>
<dbReference type="AlphaFoldDB" id="A0A8H4LTS5"/>
<dbReference type="EMBL" id="JAAVMX010000009">
    <property type="protein sequence ID" value="KAF4504752.1"/>
    <property type="molecule type" value="Genomic_DNA"/>
</dbReference>
<sequence length="71" mass="7735">MLEVDEPKGLGRKVVSPGLRDIRPVNSQSTERSNPVTSYILAPCRETPAWHTSLIHQLGLSANTLPDLDVG</sequence>
<evidence type="ECO:0000313" key="2">
    <source>
        <dbReference type="Proteomes" id="UP000557566"/>
    </source>
</evidence>
<protein>
    <submittedName>
        <fullName evidence="1">Uncharacterized protein</fullName>
    </submittedName>
</protein>
<evidence type="ECO:0000313" key="1">
    <source>
        <dbReference type="EMBL" id="KAF4504752.1"/>
    </source>
</evidence>
<comment type="caution">
    <text evidence="1">The sequence shown here is derived from an EMBL/GenBank/DDBJ whole genome shotgun (WGS) entry which is preliminary data.</text>
</comment>
<reference evidence="1 2" key="1">
    <citation type="journal article" date="2020" name="Genome Biol. Evol.">
        <title>A new high-quality draft genome assembly of the Chinese cordyceps Ophiocordyceps sinensis.</title>
        <authorList>
            <person name="Shu R."/>
            <person name="Zhang J."/>
            <person name="Meng Q."/>
            <person name="Zhang H."/>
            <person name="Zhou G."/>
            <person name="Li M."/>
            <person name="Wu P."/>
            <person name="Zhao Y."/>
            <person name="Chen C."/>
            <person name="Qin Q."/>
        </authorList>
    </citation>
    <scope>NUCLEOTIDE SEQUENCE [LARGE SCALE GENOMIC DNA]</scope>
    <source>
        <strain evidence="1 2">IOZ07</strain>
    </source>
</reference>
<name>A0A8H4LTS5_9HYPO</name>
<accession>A0A8H4LTS5</accession>
<proteinExistence type="predicted"/>
<keyword evidence="2" id="KW-1185">Reference proteome</keyword>
<dbReference type="Proteomes" id="UP000557566">
    <property type="component" value="Unassembled WGS sequence"/>
</dbReference>
<organism evidence="1 2">
    <name type="scientific">Ophiocordyceps sinensis</name>
    <dbReference type="NCBI Taxonomy" id="72228"/>
    <lineage>
        <taxon>Eukaryota</taxon>
        <taxon>Fungi</taxon>
        <taxon>Dikarya</taxon>
        <taxon>Ascomycota</taxon>
        <taxon>Pezizomycotina</taxon>
        <taxon>Sordariomycetes</taxon>
        <taxon>Hypocreomycetidae</taxon>
        <taxon>Hypocreales</taxon>
        <taxon>Ophiocordycipitaceae</taxon>
        <taxon>Ophiocordyceps</taxon>
    </lineage>
</organism>